<dbReference type="InterPro" id="IPR055129">
    <property type="entry name" value="YEATS_dom"/>
</dbReference>
<dbReference type="Gene3D" id="2.60.40.1970">
    <property type="entry name" value="YEATS domain"/>
    <property type="match status" value="1"/>
</dbReference>
<protein>
    <recommendedName>
        <fullName evidence="4">YEATS domain-containing protein</fullName>
    </recommendedName>
</protein>
<evidence type="ECO:0000259" key="4">
    <source>
        <dbReference type="PROSITE" id="PS51037"/>
    </source>
</evidence>
<comment type="caution">
    <text evidence="5">The sequence shown here is derived from an EMBL/GenBank/DDBJ whole genome shotgun (WGS) entry which is preliminary data.</text>
</comment>
<accession>A0ABQ8TBD7</accession>
<dbReference type="InterPro" id="IPR038704">
    <property type="entry name" value="YEAST_sf"/>
</dbReference>
<feature type="region of interest" description="Disordered" evidence="3">
    <location>
        <begin position="111"/>
        <end position="167"/>
    </location>
</feature>
<sequence>MSCLKRTLDGQDPDYEDNIPHEAKRLRLLEKNAKAEFSQRVSAIIQKEFGAELASRERDAHEIQERLHQAQKTLHMLRYVVVSTFYNKKQVGTEDKQKRIHPAVKKLIGKEPCSWGPLHQRPSKYRPLDKEQTSPIKEEEPREPVNKVPRYIPPKSSTSAPSTSPCRGVHKVKKRIVIGNISKWVPVDTREDSASHKWMMYVRGPRDAADVSGFVSMVRFFLHPSYRPHDIAEVTSPPFHLSRRGWGEFPVRVQIHFCHPRNKPVDVIHHLKLDRSYTGLQTLGETLRTAT</sequence>
<organism evidence="5 6">
    <name type="scientific">Periplaneta americana</name>
    <name type="common">American cockroach</name>
    <name type="synonym">Blatta americana</name>
    <dbReference type="NCBI Taxonomy" id="6978"/>
    <lineage>
        <taxon>Eukaryota</taxon>
        <taxon>Metazoa</taxon>
        <taxon>Ecdysozoa</taxon>
        <taxon>Arthropoda</taxon>
        <taxon>Hexapoda</taxon>
        <taxon>Insecta</taxon>
        <taxon>Pterygota</taxon>
        <taxon>Neoptera</taxon>
        <taxon>Polyneoptera</taxon>
        <taxon>Dictyoptera</taxon>
        <taxon>Blattodea</taxon>
        <taxon>Blattoidea</taxon>
        <taxon>Blattidae</taxon>
        <taxon>Blattinae</taxon>
        <taxon>Periplaneta</taxon>
    </lineage>
</organism>
<name>A0ABQ8TBD7_PERAM</name>
<evidence type="ECO:0000256" key="3">
    <source>
        <dbReference type="SAM" id="MobiDB-lite"/>
    </source>
</evidence>
<evidence type="ECO:0000313" key="5">
    <source>
        <dbReference type="EMBL" id="KAJ4443861.1"/>
    </source>
</evidence>
<proteinExistence type="predicted"/>
<dbReference type="Pfam" id="PF03366">
    <property type="entry name" value="YEATS"/>
    <property type="match status" value="1"/>
</dbReference>
<evidence type="ECO:0000256" key="1">
    <source>
        <dbReference type="ARBA" id="ARBA00023242"/>
    </source>
</evidence>
<evidence type="ECO:0000313" key="6">
    <source>
        <dbReference type="Proteomes" id="UP001148838"/>
    </source>
</evidence>
<dbReference type="InterPro" id="IPR005033">
    <property type="entry name" value="YEATS"/>
</dbReference>
<gene>
    <name evidence="5" type="ORF">ANN_05648</name>
</gene>
<dbReference type="Proteomes" id="UP001148838">
    <property type="component" value="Unassembled WGS sequence"/>
</dbReference>
<comment type="subcellular location">
    <subcellularLocation>
        <location evidence="2">Nucleus</location>
    </subcellularLocation>
</comment>
<dbReference type="PANTHER" id="PTHR23195">
    <property type="entry name" value="YEATS DOMAIN"/>
    <property type="match status" value="1"/>
</dbReference>
<reference evidence="5 6" key="1">
    <citation type="journal article" date="2022" name="Allergy">
        <title>Genome assembly and annotation of Periplaneta americana reveal a comprehensive cockroach allergen profile.</title>
        <authorList>
            <person name="Wang L."/>
            <person name="Xiong Q."/>
            <person name="Saelim N."/>
            <person name="Wang L."/>
            <person name="Nong W."/>
            <person name="Wan A.T."/>
            <person name="Shi M."/>
            <person name="Liu X."/>
            <person name="Cao Q."/>
            <person name="Hui J.H.L."/>
            <person name="Sookrung N."/>
            <person name="Leung T.F."/>
            <person name="Tungtrongchitr A."/>
            <person name="Tsui S.K.W."/>
        </authorList>
    </citation>
    <scope>NUCLEOTIDE SEQUENCE [LARGE SCALE GENOMIC DNA]</scope>
    <source>
        <strain evidence="5">PWHHKU_190912</strain>
    </source>
</reference>
<evidence type="ECO:0000256" key="2">
    <source>
        <dbReference type="PROSITE-ProRule" id="PRU00376"/>
    </source>
</evidence>
<dbReference type="CDD" id="cd16907">
    <property type="entry name" value="YEATS_YEATS2_like"/>
    <property type="match status" value="1"/>
</dbReference>
<feature type="domain" description="YEATS" evidence="4">
    <location>
        <begin position="166"/>
        <end position="291"/>
    </location>
</feature>
<feature type="compositionally biased region" description="Basic and acidic residues" evidence="3">
    <location>
        <begin position="126"/>
        <end position="145"/>
    </location>
</feature>
<keyword evidence="1 2" id="KW-0539">Nucleus</keyword>
<dbReference type="EMBL" id="JAJSOF020000013">
    <property type="protein sequence ID" value="KAJ4443861.1"/>
    <property type="molecule type" value="Genomic_DNA"/>
</dbReference>
<keyword evidence="6" id="KW-1185">Reference proteome</keyword>
<dbReference type="PROSITE" id="PS51037">
    <property type="entry name" value="YEATS"/>
    <property type="match status" value="1"/>
</dbReference>
<feature type="compositionally biased region" description="Low complexity" evidence="3">
    <location>
        <begin position="153"/>
        <end position="165"/>
    </location>
</feature>